<accession>A0A220U266</accession>
<dbReference type="EMBL" id="CP022315">
    <property type="protein sequence ID" value="ASK62167.1"/>
    <property type="molecule type" value="Genomic_DNA"/>
</dbReference>
<proteinExistence type="predicted"/>
<evidence type="ECO:0000256" key="3">
    <source>
        <dbReference type="ARBA" id="ARBA00022679"/>
    </source>
</evidence>
<feature type="transmembrane region" description="Helical" evidence="8">
    <location>
        <begin position="315"/>
        <end position="332"/>
    </location>
</feature>
<dbReference type="Pfam" id="PF00953">
    <property type="entry name" value="Glycos_transf_4"/>
    <property type="match status" value="1"/>
</dbReference>
<dbReference type="GO" id="GO:0016780">
    <property type="term" value="F:phosphotransferase activity, for other substituted phosphate groups"/>
    <property type="evidence" value="ECO:0007669"/>
    <property type="project" value="InterPro"/>
</dbReference>
<dbReference type="GO" id="GO:0044038">
    <property type="term" value="P:cell wall macromolecule biosynthetic process"/>
    <property type="evidence" value="ECO:0007669"/>
    <property type="project" value="TreeGrafter"/>
</dbReference>
<organism evidence="9 10">
    <name type="scientific">Virgibacillus phasianinus</name>
    <dbReference type="NCBI Taxonomy" id="2017483"/>
    <lineage>
        <taxon>Bacteria</taxon>
        <taxon>Bacillati</taxon>
        <taxon>Bacillota</taxon>
        <taxon>Bacilli</taxon>
        <taxon>Bacillales</taxon>
        <taxon>Bacillaceae</taxon>
        <taxon>Virgibacillus</taxon>
    </lineage>
</organism>
<dbReference type="KEGG" id="vil:CFK37_08320"/>
<feature type="transmembrane region" description="Helical" evidence="8">
    <location>
        <begin position="104"/>
        <end position="125"/>
    </location>
</feature>
<keyword evidence="2" id="KW-1003">Cell membrane</keyword>
<dbReference type="RefSeq" id="WP_089061427.1">
    <property type="nucleotide sequence ID" value="NZ_CP022315.1"/>
</dbReference>
<comment type="cofactor">
    <cofactor evidence="7">
        <name>Mg(2+)</name>
        <dbReference type="ChEBI" id="CHEBI:18420"/>
    </cofactor>
</comment>
<keyword evidence="7" id="KW-0460">Magnesium</keyword>
<keyword evidence="5 8" id="KW-1133">Transmembrane helix</keyword>
<dbReference type="AlphaFoldDB" id="A0A220U266"/>
<evidence type="ECO:0000256" key="5">
    <source>
        <dbReference type="ARBA" id="ARBA00022989"/>
    </source>
</evidence>
<dbReference type="Proteomes" id="UP000198312">
    <property type="component" value="Chromosome"/>
</dbReference>
<evidence type="ECO:0000256" key="6">
    <source>
        <dbReference type="ARBA" id="ARBA00023136"/>
    </source>
</evidence>
<feature type="transmembrane region" description="Helical" evidence="8">
    <location>
        <begin position="48"/>
        <end position="69"/>
    </location>
</feature>
<keyword evidence="4 8" id="KW-0812">Transmembrane</keyword>
<dbReference type="GO" id="GO:0046872">
    <property type="term" value="F:metal ion binding"/>
    <property type="evidence" value="ECO:0007669"/>
    <property type="project" value="UniProtKB-KW"/>
</dbReference>
<feature type="transmembrane region" description="Helical" evidence="8">
    <location>
        <begin position="75"/>
        <end position="92"/>
    </location>
</feature>
<dbReference type="GO" id="GO:0005886">
    <property type="term" value="C:plasma membrane"/>
    <property type="evidence" value="ECO:0007669"/>
    <property type="project" value="UniProtKB-SubCell"/>
</dbReference>
<reference evidence="9 10" key="1">
    <citation type="submission" date="2017-07" db="EMBL/GenBank/DDBJ databases">
        <title>Virgibacillus sp. LM2416.</title>
        <authorList>
            <person name="Tak E.J."/>
            <person name="Bae J.-W."/>
        </authorList>
    </citation>
    <scope>NUCLEOTIDE SEQUENCE [LARGE SCALE GENOMIC DNA]</scope>
    <source>
        <strain evidence="9 10">LM2416</strain>
    </source>
</reference>
<feature type="transmembrane region" description="Helical" evidence="8">
    <location>
        <begin position="211"/>
        <end position="232"/>
    </location>
</feature>
<dbReference type="PANTHER" id="PTHR22926:SF3">
    <property type="entry name" value="UNDECAPRENYL-PHOSPHATE ALPHA-N-ACETYLGLUCOSAMINYL 1-PHOSPHATE TRANSFERASE"/>
    <property type="match status" value="1"/>
</dbReference>
<comment type="subcellular location">
    <subcellularLocation>
        <location evidence="1">Cell membrane</location>
        <topology evidence="1">Multi-pass membrane protein</topology>
    </subcellularLocation>
</comment>
<evidence type="ECO:0000256" key="2">
    <source>
        <dbReference type="ARBA" id="ARBA00022475"/>
    </source>
</evidence>
<evidence type="ECO:0000256" key="1">
    <source>
        <dbReference type="ARBA" id="ARBA00004651"/>
    </source>
</evidence>
<dbReference type="InterPro" id="IPR000715">
    <property type="entry name" value="Glycosyl_transferase_4"/>
</dbReference>
<dbReference type="PANTHER" id="PTHR22926">
    <property type="entry name" value="PHOSPHO-N-ACETYLMURAMOYL-PENTAPEPTIDE-TRANSFERASE"/>
    <property type="match status" value="1"/>
</dbReference>
<sequence length="356" mass="38973">MRCEKLIKITLLASLALAVSLILTPLLIKFALKINATDKPNYRKAHSVPTPTLGGIAIFLSFLVGLLILQPYSEFHGAIVTGAFLIIILGIFDDLYTLSAKLKFAVQIGVALLIVFWGGLQVEFINLPFGGQIEFGFLSSIVTIFWIVGITNAINLIDGLDGLAAGVSSIALFTIAGMAVLMGDVYVTTMALILFFSTVGFLKFNFYPAKIFMGDTGALFLGYMIAVLALLGFKNITIVSFIIPIFILGVPISDTLIAMVRRKVNRQPMYSPDSSHLHHRLMKSGFTHRQTVLFIYSLSAMFSLAAFLFSMTTLWGSIIILAVALLAIEVLIENLGMINNDYKPLTNFVKSLRQKS</sequence>
<feature type="transmembrane region" description="Helical" evidence="8">
    <location>
        <begin position="186"/>
        <end position="204"/>
    </location>
</feature>
<dbReference type="GO" id="GO:0071555">
    <property type="term" value="P:cell wall organization"/>
    <property type="evidence" value="ECO:0007669"/>
    <property type="project" value="TreeGrafter"/>
</dbReference>
<dbReference type="InterPro" id="IPR018480">
    <property type="entry name" value="PNAcMuramoyl-5peptid_Trfase_CS"/>
</dbReference>
<gene>
    <name evidence="9" type="ORF">CFK37_08320</name>
</gene>
<name>A0A220U266_9BACI</name>
<evidence type="ECO:0000256" key="7">
    <source>
        <dbReference type="PIRSR" id="PIRSR600715-1"/>
    </source>
</evidence>
<feature type="transmembrane region" description="Helical" evidence="8">
    <location>
        <begin position="137"/>
        <end position="156"/>
    </location>
</feature>
<feature type="transmembrane region" description="Helical" evidence="8">
    <location>
        <begin position="291"/>
        <end position="309"/>
    </location>
</feature>
<evidence type="ECO:0000256" key="4">
    <source>
        <dbReference type="ARBA" id="ARBA00022692"/>
    </source>
</evidence>
<keyword evidence="6 8" id="KW-0472">Membrane</keyword>
<feature type="binding site" evidence="7">
    <location>
        <position position="215"/>
    </location>
    <ligand>
        <name>Mg(2+)</name>
        <dbReference type="ChEBI" id="CHEBI:18420"/>
    </ligand>
</feature>
<evidence type="ECO:0000313" key="10">
    <source>
        <dbReference type="Proteomes" id="UP000198312"/>
    </source>
</evidence>
<keyword evidence="10" id="KW-1185">Reference proteome</keyword>
<keyword evidence="3 9" id="KW-0808">Transferase</keyword>
<feature type="transmembrane region" description="Helical" evidence="8">
    <location>
        <begin position="6"/>
        <end position="28"/>
    </location>
</feature>
<dbReference type="CDD" id="cd06853">
    <property type="entry name" value="GT_WecA_like"/>
    <property type="match status" value="1"/>
</dbReference>
<feature type="transmembrane region" description="Helical" evidence="8">
    <location>
        <begin position="238"/>
        <end position="260"/>
    </location>
</feature>
<evidence type="ECO:0000256" key="8">
    <source>
        <dbReference type="SAM" id="Phobius"/>
    </source>
</evidence>
<protein>
    <submittedName>
        <fullName evidence="9">Undecaprenyl-phosphate alpha-N-acetylglucosaminyl 1-phosphate transferase</fullName>
    </submittedName>
</protein>
<feature type="transmembrane region" description="Helical" evidence="8">
    <location>
        <begin position="163"/>
        <end position="180"/>
    </location>
</feature>
<dbReference type="OrthoDB" id="9783652at2"/>
<dbReference type="PROSITE" id="PS01348">
    <property type="entry name" value="MRAY_2"/>
    <property type="match status" value="1"/>
</dbReference>
<dbReference type="GO" id="GO:0009103">
    <property type="term" value="P:lipopolysaccharide biosynthetic process"/>
    <property type="evidence" value="ECO:0007669"/>
    <property type="project" value="TreeGrafter"/>
</dbReference>
<evidence type="ECO:0000313" key="9">
    <source>
        <dbReference type="EMBL" id="ASK62167.1"/>
    </source>
</evidence>
<keyword evidence="7" id="KW-0479">Metal-binding</keyword>
<feature type="binding site" evidence="7">
    <location>
        <position position="155"/>
    </location>
    <ligand>
        <name>Mg(2+)</name>
        <dbReference type="ChEBI" id="CHEBI:18420"/>
    </ligand>
</feature>